<gene>
    <name evidence="1" type="ORF">ACFQY0_02255</name>
</gene>
<protein>
    <submittedName>
        <fullName evidence="1">Uncharacterized protein</fullName>
    </submittedName>
</protein>
<comment type="caution">
    <text evidence="1">The sequence shown here is derived from an EMBL/GenBank/DDBJ whole genome shotgun (WGS) entry which is preliminary data.</text>
</comment>
<reference evidence="2" key="1">
    <citation type="journal article" date="2019" name="Int. J. Syst. Evol. Microbiol.">
        <title>The Global Catalogue of Microorganisms (GCM) 10K type strain sequencing project: providing services to taxonomists for standard genome sequencing and annotation.</title>
        <authorList>
            <consortium name="The Broad Institute Genomics Platform"/>
            <consortium name="The Broad Institute Genome Sequencing Center for Infectious Disease"/>
            <person name="Wu L."/>
            <person name="Ma J."/>
        </authorList>
    </citation>
    <scope>NUCLEOTIDE SEQUENCE [LARGE SCALE GENOMIC DNA]</scope>
    <source>
        <strain evidence="2">CGMCC 4.1467</strain>
    </source>
</reference>
<sequence length="891" mass="99547">MSAKRQSVGINVLDFRVHRERWTRFPKPRAAASRLRLSVPSVFAGAANNSESVAFGNEASHRAWGNGWWDFHSDTEGNAQRIPSWLLWDKLYREGGRAEVVFSRADGSDASETVQSLLGLYFKERGGLERSGAERRYVIGMPDSFREEHQETLLRHLPWGRQRTQLLWRSVASVLGASASADDLGVTAFEADDEVLVVDIQNEYVEATVLRILDSESGATYPSALVPIRSVPSPECHWRSEHSPVDLLFGARLFADIPGLSAEECLSLVWGQNGVPRLSDPNRLPTHEFVISTENGLRERSFDQELLAMTMEDAVGTSPDSEERVVLKRIKEKVGFGAPCTRSVAESLNELCAWACDLKRKPQKILLSGAITRLVGTFSGELDVLTSALRPLIQQGAKIVNDSVDLEADLVSVGCAHWGALDERGFPGYFEYLEPFSIIGRGRSGKKVEYSLLKLENDECLATGGKEYRNTDLMDVALINKGQPLVRFWFKKGEDHKKVDQRFDPPPDADCRLSFDITMVPSQGFARVEIIPSVPDVFKGRRLLLDWDRMVELTKEEMEGQMSYPIVMPVAADPDKLTRKLSLIKNYIRAGKLGKSASVWSPAEGLLSSLGKALQNGRVLGSTPSHPLVGELIEVLSNHYGMFGNFRMSDWENDEIGKALLRTASSLFHRTPEWARVILFDYMAKKRKEDPGNPRPQVVLLNCCGRCFSSEEEVQVFVKSMIARFAHQLDDYDANPGASGVGMDNWCRGLQTILRINEEANLCITLDQAEELQFLLRRLIELERTRNYRGPRRPGVSRPCQNAMLSIFYLLRVRGRGDGGEFLAPGTNSMEAIEAAVEAVNMGQWKWVPRGVPVGEDQSFQGSLLKFIRMTATMKDVRIIASGEEEMEGSD</sequence>
<accession>A0ABW2L3C7</accession>
<name>A0ABW2L3C7_9BACT</name>
<evidence type="ECO:0000313" key="1">
    <source>
        <dbReference type="EMBL" id="MFC7335987.1"/>
    </source>
</evidence>
<proteinExistence type="predicted"/>
<dbReference type="Proteomes" id="UP001596472">
    <property type="component" value="Unassembled WGS sequence"/>
</dbReference>
<evidence type="ECO:0000313" key="2">
    <source>
        <dbReference type="Proteomes" id="UP001596472"/>
    </source>
</evidence>
<dbReference type="RefSeq" id="WP_379708649.1">
    <property type="nucleotide sequence ID" value="NZ_JBHTBS010000001.1"/>
</dbReference>
<keyword evidence="2" id="KW-1185">Reference proteome</keyword>
<organism evidence="1 2">
    <name type="scientific">Haloferula chungangensis</name>
    <dbReference type="NCBI Taxonomy" id="1048331"/>
    <lineage>
        <taxon>Bacteria</taxon>
        <taxon>Pseudomonadati</taxon>
        <taxon>Verrucomicrobiota</taxon>
        <taxon>Verrucomicrobiia</taxon>
        <taxon>Verrucomicrobiales</taxon>
        <taxon>Verrucomicrobiaceae</taxon>
        <taxon>Haloferula</taxon>
    </lineage>
</organism>
<dbReference type="EMBL" id="JBHTBS010000001">
    <property type="protein sequence ID" value="MFC7335987.1"/>
    <property type="molecule type" value="Genomic_DNA"/>
</dbReference>